<feature type="domain" description="Mitochondrial outer membrane transport complex Sam37/metaxin N-terminal" evidence="8">
    <location>
        <begin position="25"/>
        <end position="145"/>
    </location>
</feature>
<keyword evidence="7" id="KW-0472">Membrane</keyword>
<dbReference type="Gene3D" id="1.20.1050.10">
    <property type="match status" value="1"/>
</dbReference>
<dbReference type="GO" id="GO:0015031">
    <property type="term" value="P:protein transport"/>
    <property type="evidence" value="ECO:0007669"/>
    <property type="project" value="UniProtKB-KW"/>
</dbReference>
<accession>A0A0D7BPI1</accession>
<dbReference type="InterPro" id="IPR019564">
    <property type="entry name" value="Sam37/metaxin_N"/>
</dbReference>
<dbReference type="PANTHER" id="PTHR12289:SF41">
    <property type="entry name" value="FAILED AXON CONNECTIONS-RELATED"/>
    <property type="match status" value="1"/>
</dbReference>
<evidence type="ECO:0000313" key="11">
    <source>
        <dbReference type="Proteomes" id="UP000054007"/>
    </source>
</evidence>
<dbReference type="AlphaFoldDB" id="A0A0D7BPI1"/>
<evidence type="ECO:0000259" key="9">
    <source>
        <dbReference type="Pfam" id="PF17171"/>
    </source>
</evidence>
<evidence type="ECO:0000256" key="7">
    <source>
        <dbReference type="ARBA" id="ARBA00023136"/>
    </source>
</evidence>
<comment type="similarity">
    <text evidence="2">Belongs to the metaxin family.</text>
</comment>
<dbReference type="GO" id="GO:0001401">
    <property type="term" value="C:SAM complex"/>
    <property type="evidence" value="ECO:0007669"/>
    <property type="project" value="InterPro"/>
</dbReference>
<dbReference type="InterPro" id="IPR036282">
    <property type="entry name" value="Glutathione-S-Trfase_C_sf"/>
</dbReference>
<dbReference type="Proteomes" id="UP000054007">
    <property type="component" value="Unassembled WGS sequence"/>
</dbReference>
<dbReference type="STRING" id="1314674.A0A0D7BPI1"/>
<evidence type="ECO:0000256" key="4">
    <source>
        <dbReference type="ARBA" id="ARBA00022787"/>
    </source>
</evidence>
<dbReference type="Pfam" id="PF10568">
    <property type="entry name" value="Tom37"/>
    <property type="match status" value="1"/>
</dbReference>
<keyword evidence="5" id="KW-0653">Protein transport</keyword>
<dbReference type="PANTHER" id="PTHR12289">
    <property type="entry name" value="METAXIN RELATED"/>
    <property type="match status" value="1"/>
</dbReference>
<evidence type="ECO:0000256" key="2">
    <source>
        <dbReference type="ARBA" id="ARBA00009170"/>
    </source>
</evidence>
<dbReference type="SUPFAM" id="SSF47616">
    <property type="entry name" value="GST C-terminal domain-like"/>
    <property type="match status" value="1"/>
</dbReference>
<gene>
    <name evidence="10" type="ORF">CYLTODRAFT_389313</name>
</gene>
<keyword evidence="6" id="KW-0496">Mitochondrion</keyword>
<evidence type="ECO:0000256" key="3">
    <source>
        <dbReference type="ARBA" id="ARBA00022448"/>
    </source>
</evidence>
<keyword evidence="3" id="KW-0813">Transport</keyword>
<evidence type="ECO:0000313" key="10">
    <source>
        <dbReference type="EMBL" id="KIY72099.1"/>
    </source>
</evidence>
<reference evidence="10 11" key="1">
    <citation type="journal article" date="2015" name="Fungal Genet. Biol.">
        <title>Evolution of novel wood decay mechanisms in Agaricales revealed by the genome sequences of Fistulina hepatica and Cylindrobasidium torrendii.</title>
        <authorList>
            <person name="Floudas D."/>
            <person name="Held B.W."/>
            <person name="Riley R."/>
            <person name="Nagy L.G."/>
            <person name="Koehler G."/>
            <person name="Ransdell A.S."/>
            <person name="Younus H."/>
            <person name="Chow J."/>
            <person name="Chiniquy J."/>
            <person name="Lipzen A."/>
            <person name="Tritt A."/>
            <person name="Sun H."/>
            <person name="Haridas S."/>
            <person name="LaButti K."/>
            <person name="Ohm R.A."/>
            <person name="Kues U."/>
            <person name="Blanchette R.A."/>
            <person name="Grigoriev I.V."/>
            <person name="Minto R.E."/>
            <person name="Hibbett D.S."/>
        </authorList>
    </citation>
    <scope>NUCLEOTIDE SEQUENCE [LARGE SCALE GENOMIC DNA]</scope>
    <source>
        <strain evidence="10 11">FP15055 ss-10</strain>
    </source>
</reference>
<protein>
    <recommendedName>
        <fullName evidence="12">GST C-terminal domain-containing protein</fullName>
    </recommendedName>
</protein>
<comment type="subcellular location">
    <subcellularLocation>
        <location evidence="1">Mitochondrion outer membrane</location>
    </subcellularLocation>
</comment>
<organism evidence="10 11">
    <name type="scientific">Cylindrobasidium torrendii FP15055 ss-10</name>
    <dbReference type="NCBI Taxonomy" id="1314674"/>
    <lineage>
        <taxon>Eukaryota</taxon>
        <taxon>Fungi</taxon>
        <taxon>Dikarya</taxon>
        <taxon>Basidiomycota</taxon>
        <taxon>Agaricomycotina</taxon>
        <taxon>Agaricomycetes</taxon>
        <taxon>Agaricomycetidae</taxon>
        <taxon>Agaricales</taxon>
        <taxon>Marasmiineae</taxon>
        <taxon>Physalacriaceae</taxon>
        <taxon>Cylindrobasidium</taxon>
    </lineage>
</organism>
<dbReference type="InterPro" id="IPR033468">
    <property type="entry name" value="Metaxin_GST"/>
</dbReference>
<dbReference type="OrthoDB" id="5835136at2759"/>
<evidence type="ECO:0000259" key="8">
    <source>
        <dbReference type="Pfam" id="PF10568"/>
    </source>
</evidence>
<evidence type="ECO:0000256" key="6">
    <source>
        <dbReference type="ARBA" id="ARBA00023128"/>
    </source>
</evidence>
<dbReference type="InterPro" id="IPR050931">
    <property type="entry name" value="Mito_Protein_Transport_Metaxin"/>
</dbReference>
<dbReference type="Pfam" id="PF17171">
    <property type="entry name" value="GST_C_6"/>
    <property type="match status" value="1"/>
</dbReference>
<name>A0A0D7BPI1_9AGAR</name>
<dbReference type="EMBL" id="KN880447">
    <property type="protein sequence ID" value="KIY72099.1"/>
    <property type="molecule type" value="Genomic_DNA"/>
</dbReference>
<keyword evidence="4" id="KW-1000">Mitochondrion outer membrane</keyword>
<evidence type="ECO:0000256" key="5">
    <source>
        <dbReference type="ARBA" id="ARBA00022927"/>
    </source>
</evidence>
<evidence type="ECO:0000256" key="1">
    <source>
        <dbReference type="ARBA" id="ARBA00004294"/>
    </source>
</evidence>
<keyword evidence="11" id="KW-1185">Reference proteome</keyword>
<dbReference type="GO" id="GO:0007005">
    <property type="term" value="P:mitochondrion organization"/>
    <property type="evidence" value="ECO:0007669"/>
    <property type="project" value="TreeGrafter"/>
</dbReference>
<evidence type="ECO:0008006" key="12">
    <source>
        <dbReference type="Google" id="ProtNLM"/>
    </source>
</evidence>
<feature type="domain" description="Metaxin glutathione S-transferase" evidence="9">
    <location>
        <begin position="210"/>
        <end position="272"/>
    </location>
</feature>
<proteinExistence type="inferred from homology"/>
<sequence>MGDTGNYVLHVWPGKWNLASFDPLCLASVLYLQYTLRGKYSIVECVSADSSPAGVLPVLFHNSKTICPLSALLKYHPSSNELDAFLSPSERAKATAMAAHAESSLGDLVAHIQFAQEANWRELVNPSLAASYSFPQHFYAPSRLRASFRSRLEAAELWVTEGEEVEKDTHESSFKASLPHKPTLPDLKAKRHDRFLRVFEREKVMEKARSTLEIYARLLGSNQFFFGDSRVSSLDFVVAAHVLLIIQPPYPDRLIKDNLLKSFPQLRDHAEMIHHICFPETTSLPPTTQQSFSFLSLFPWIL</sequence>